<proteinExistence type="predicted"/>
<evidence type="ECO:0000313" key="1">
    <source>
        <dbReference type="EMBL" id="QOC54387.1"/>
    </source>
</evidence>
<reference evidence="1 2" key="1">
    <citation type="journal article" date="2020" name="bioRxiv">
        <title>Dynamics of infection in a novel group of promiscuous phages and hosts of multiple bacterial genera retrieved from river communities.</title>
        <authorList>
            <person name="Cazares D."/>
            <person name="Cazares A."/>
            <person name="Figueroa W."/>
            <person name="Guarneros G."/>
            <person name="Edwards R.A."/>
            <person name="Vinuesa P."/>
        </authorList>
    </citation>
    <scope>NUCLEOTIDE SEQUENCE [LARGE SCALE GENOMIC DNA]</scope>
</reference>
<dbReference type="Proteomes" id="UP000663020">
    <property type="component" value="Segment"/>
</dbReference>
<accession>A0A866D1R3</accession>
<gene>
    <name evidence="1" type="ORF">Atoyac15_23</name>
</gene>
<organism evidence="1 2">
    <name type="scientific">Aeromonas phage Atoyac15</name>
    <dbReference type="NCBI Taxonomy" id="2767551"/>
    <lineage>
        <taxon>Viruses</taxon>
        <taxon>Duplodnaviria</taxon>
        <taxon>Heunggongvirae</taxon>
        <taxon>Uroviricota</taxon>
        <taxon>Caudoviricetes</taxon>
        <taxon>Autographivirales</taxon>
        <taxon>Autonotataviridae</taxon>
        <taxon>Melnykvirinae</taxon>
        <taxon>Atoyacvirus</taxon>
        <taxon>Atoyacvirus atoyac15</taxon>
    </lineage>
</organism>
<evidence type="ECO:0000313" key="2">
    <source>
        <dbReference type="Proteomes" id="UP000663020"/>
    </source>
</evidence>
<dbReference type="EMBL" id="MT682390">
    <property type="protein sequence ID" value="QOC54387.1"/>
    <property type="molecule type" value="Genomic_DNA"/>
</dbReference>
<sequence length="68" mass="7467">MRPNLNEVELVPAPTVAGQSVCLGCVFYYPPSTMADYPRSCLTRDMSCIVESNKALIWKEKVNAEASA</sequence>
<keyword evidence="2" id="KW-1185">Reference proteome</keyword>
<protein>
    <submittedName>
        <fullName evidence="1">Uncharacterized protein</fullName>
    </submittedName>
</protein>
<name>A0A866D1R3_9CAUD</name>